<evidence type="ECO:0000256" key="2">
    <source>
        <dbReference type="ARBA" id="ARBA00012571"/>
    </source>
</evidence>
<gene>
    <name evidence="6" type="ORF">CONCODRAFT_38250</name>
</gene>
<dbReference type="InterPro" id="IPR001568">
    <property type="entry name" value="RNase_T2-like"/>
</dbReference>
<keyword evidence="3" id="KW-1015">Disulfide bond</keyword>
<name>A0A137P963_CONC2</name>
<dbReference type="InterPro" id="IPR036430">
    <property type="entry name" value="RNase_T2-like_sf"/>
</dbReference>
<dbReference type="SUPFAM" id="SSF55895">
    <property type="entry name" value="Ribonuclease Rh-like"/>
    <property type="match status" value="1"/>
</dbReference>
<dbReference type="CDD" id="cd01061">
    <property type="entry name" value="RNase_T2_euk"/>
    <property type="match status" value="1"/>
</dbReference>
<dbReference type="GO" id="GO:0033897">
    <property type="term" value="F:ribonuclease T2 activity"/>
    <property type="evidence" value="ECO:0007669"/>
    <property type="project" value="UniProtKB-EC"/>
</dbReference>
<dbReference type="Pfam" id="PF00445">
    <property type="entry name" value="Ribonuclease_T2"/>
    <property type="match status" value="1"/>
</dbReference>
<protein>
    <recommendedName>
        <fullName evidence="2">ribonuclease T2</fullName>
        <ecNumber evidence="2">4.6.1.19</ecNumber>
    </recommendedName>
</protein>
<dbReference type="Gene3D" id="3.90.730.10">
    <property type="entry name" value="Ribonuclease T2-like"/>
    <property type="match status" value="1"/>
</dbReference>
<evidence type="ECO:0000313" key="7">
    <source>
        <dbReference type="Proteomes" id="UP000070444"/>
    </source>
</evidence>
<dbReference type="OrthoDB" id="435754at2759"/>
<reference evidence="6 7" key="1">
    <citation type="journal article" date="2015" name="Genome Biol. Evol.">
        <title>Phylogenomic analyses indicate that early fungi evolved digesting cell walls of algal ancestors of land plants.</title>
        <authorList>
            <person name="Chang Y."/>
            <person name="Wang S."/>
            <person name="Sekimoto S."/>
            <person name="Aerts A.L."/>
            <person name="Choi C."/>
            <person name="Clum A."/>
            <person name="LaButti K.M."/>
            <person name="Lindquist E.A."/>
            <person name="Yee Ngan C."/>
            <person name="Ohm R.A."/>
            <person name="Salamov A.A."/>
            <person name="Grigoriev I.V."/>
            <person name="Spatafora J.W."/>
            <person name="Berbee M.L."/>
        </authorList>
    </citation>
    <scope>NUCLEOTIDE SEQUENCE [LARGE SCALE GENOMIC DNA]</scope>
    <source>
        <strain evidence="6 7">NRRL 28638</strain>
    </source>
</reference>
<dbReference type="PROSITE" id="PS00530">
    <property type="entry name" value="RNASE_T2_1"/>
    <property type="match status" value="1"/>
</dbReference>
<proteinExistence type="inferred from homology"/>
<evidence type="ECO:0000256" key="5">
    <source>
        <dbReference type="RuleBase" id="RU004328"/>
    </source>
</evidence>
<evidence type="ECO:0000256" key="3">
    <source>
        <dbReference type="ARBA" id="ARBA00023157"/>
    </source>
</evidence>
<organism evidence="6 7">
    <name type="scientific">Conidiobolus coronatus (strain ATCC 28846 / CBS 209.66 / NRRL 28638)</name>
    <name type="common">Delacroixia coronata</name>
    <dbReference type="NCBI Taxonomy" id="796925"/>
    <lineage>
        <taxon>Eukaryota</taxon>
        <taxon>Fungi</taxon>
        <taxon>Fungi incertae sedis</taxon>
        <taxon>Zoopagomycota</taxon>
        <taxon>Entomophthoromycotina</taxon>
        <taxon>Entomophthoromycetes</taxon>
        <taxon>Entomophthorales</taxon>
        <taxon>Ancylistaceae</taxon>
        <taxon>Conidiobolus</taxon>
    </lineage>
</organism>
<dbReference type="InterPro" id="IPR018188">
    <property type="entry name" value="RNase_T2_His_AS_1"/>
</dbReference>
<dbReference type="InterPro" id="IPR033130">
    <property type="entry name" value="RNase_T2_His_AS_2"/>
</dbReference>
<dbReference type="PROSITE" id="PS00531">
    <property type="entry name" value="RNASE_T2_2"/>
    <property type="match status" value="1"/>
</dbReference>
<comment type="similarity">
    <text evidence="1 5">Belongs to the RNase T2 family.</text>
</comment>
<dbReference type="InterPro" id="IPR033697">
    <property type="entry name" value="Ribonuclease_T2_eukaryotic"/>
</dbReference>
<dbReference type="AlphaFoldDB" id="A0A137P963"/>
<dbReference type="Proteomes" id="UP000070444">
    <property type="component" value="Unassembled WGS sequence"/>
</dbReference>
<feature type="active site" evidence="4">
    <location>
        <position position="61"/>
    </location>
</feature>
<evidence type="ECO:0000256" key="4">
    <source>
        <dbReference type="PIRSR" id="PIRSR633697-1"/>
    </source>
</evidence>
<dbReference type="GO" id="GO:0005576">
    <property type="term" value="C:extracellular region"/>
    <property type="evidence" value="ECO:0007669"/>
    <property type="project" value="TreeGrafter"/>
</dbReference>
<accession>A0A137P963</accession>
<dbReference type="GO" id="GO:0006401">
    <property type="term" value="P:RNA catabolic process"/>
    <property type="evidence" value="ECO:0007669"/>
    <property type="project" value="TreeGrafter"/>
</dbReference>
<evidence type="ECO:0000256" key="1">
    <source>
        <dbReference type="ARBA" id="ARBA00007469"/>
    </source>
</evidence>
<evidence type="ECO:0000313" key="6">
    <source>
        <dbReference type="EMBL" id="KXN71529.1"/>
    </source>
</evidence>
<dbReference type="EMBL" id="KQ964473">
    <property type="protein sequence ID" value="KXN71529.1"/>
    <property type="molecule type" value="Genomic_DNA"/>
</dbReference>
<dbReference type="GO" id="GO:0003723">
    <property type="term" value="F:RNA binding"/>
    <property type="evidence" value="ECO:0007669"/>
    <property type="project" value="InterPro"/>
</dbReference>
<sequence length="237" mass="26815">MNLKFFVTILTSKYIRTFVECPDVLSCSQSVDSCCSPKLGIIVLVLQWAKNSGHSDQWTLHGLWPNYCDGSYGPADGCDSSRNYNNMTQILAQDKALQGEMNEYWGSCKGDNLAFWSHEWNKHGTCLSTIEPKCYTNYQTAMEVRDYFKQALALYKQFNLYKILNNNGVKPGRSYTKQQISDAIKKGLGKQVTLICKGKVLQEIKIEYKVQGKNGYIPIDVKNTGNCPKSGIQYNPK</sequence>
<feature type="active site" evidence="4">
    <location>
        <position position="119"/>
    </location>
</feature>
<dbReference type="EC" id="4.6.1.19" evidence="2"/>
<dbReference type="PANTHER" id="PTHR11240:SF22">
    <property type="entry name" value="RIBONUCLEASE T2"/>
    <property type="match status" value="1"/>
</dbReference>
<feature type="active site" evidence="4">
    <location>
        <position position="123"/>
    </location>
</feature>
<keyword evidence="7" id="KW-1185">Reference proteome</keyword>
<dbReference type="PANTHER" id="PTHR11240">
    <property type="entry name" value="RIBONUCLEASE T2"/>
    <property type="match status" value="1"/>
</dbReference>